<dbReference type="InterPro" id="IPR004919">
    <property type="entry name" value="GmrSD_N"/>
</dbReference>
<comment type="caution">
    <text evidence="2">The sequence shown here is derived from an EMBL/GenBank/DDBJ whole genome shotgun (WGS) entry which is preliminary data.</text>
</comment>
<organism evidence="2 3">
    <name type="scientific">Halarcobacter mediterraneus</name>
    <dbReference type="NCBI Taxonomy" id="2023153"/>
    <lineage>
        <taxon>Bacteria</taxon>
        <taxon>Pseudomonadati</taxon>
        <taxon>Campylobacterota</taxon>
        <taxon>Epsilonproteobacteria</taxon>
        <taxon>Campylobacterales</taxon>
        <taxon>Arcobacteraceae</taxon>
        <taxon>Halarcobacter</taxon>
    </lineage>
</organism>
<accession>A0A4Q1AXR0</accession>
<protein>
    <recommendedName>
        <fullName evidence="1">GmrSD restriction endonucleases N-terminal domain-containing protein</fullName>
    </recommendedName>
</protein>
<proteinExistence type="predicted"/>
<gene>
    <name evidence="2" type="ORF">CP965_03735</name>
</gene>
<dbReference type="AlphaFoldDB" id="A0A4Q1AXR0"/>
<name>A0A4Q1AXR0_9BACT</name>
<evidence type="ECO:0000259" key="1">
    <source>
        <dbReference type="Pfam" id="PF03235"/>
    </source>
</evidence>
<evidence type="ECO:0000313" key="3">
    <source>
        <dbReference type="Proteomes" id="UP000289718"/>
    </source>
</evidence>
<sequence length="773" mass="91105">MSNLYLNGDEIENIFKKHIKTTVYSFSIKTLFSERMSRKINYHPYYQRNYVWDTAKATFFIESILLGTDIPPLIFFNNGKDIEVVDGRQRYETIKRFKEGDIKLSSKGLTKLMQLKNFSFSKLDRNIQDIFDDAKIRIFEFEIINEPKLDPILEDKVKKEIFRRYNSGITPLNKAELDNANYDDDEITNILKNKIKDKQLLQQIGESFLSKDTISLENDSAKILQFLRKYLILSQFPINTYASGSNRTETIEILYTFINDNTEDKEKLCDFLIDTLNDTFRLIKYFSSSLLQNNRYINECILWAIFILKEEEINYDNLYSDKNIKIIESILAEDISVFQAEGSHYYKAVIGRYQKVVDAINKIIKFDFSLYFKNDNFNSKIKKIVQSEDDLNLKLDELSSLRVQKPDASLIPVDELINDLESNRYLIRPSYQRQEKINIFKASAIIESIILGINLPPIFIFKNEKGIKEVVDGQQRILSILGFIGKKYLNESGELVYAKNNSFKLKRLKLLKDDYNNKSYNDLEFTIKDKILDFKLSVIEIDSKLNTNFDPVDLFIRLNNKPYPIKDNSFEMWNSYIDKEVIEKIKCLTNTYIDWFFIKQKNKQSDRMLNEELITILAYLRYNYTKKNKNSLGFYKRAENVNCRISDKKAITSLLEKLTISEIEKIDFIECIDYISNIIEILKTKLDNNNLKKSLDLLLNNDSTNYKRYLVNFYLLFEILQRLATNDNLNQINYEELQSKMNSIRKKLNNPFESTAIDNVQEYFISYLDNLAK</sequence>
<feature type="domain" description="GmrSD restriction endonucleases N-terminal" evidence="1">
    <location>
        <begin position="415"/>
        <end position="564"/>
    </location>
</feature>
<dbReference type="PANTHER" id="PTHR39639">
    <property type="entry name" value="CHROMOSOME 16, WHOLE GENOME SHOTGUN SEQUENCE"/>
    <property type="match status" value="1"/>
</dbReference>
<dbReference type="OrthoDB" id="9787127at2"/>
<dbReference type="EMBL" id="NXIE01000001">
    <property type="protein sequence ID" value="RXK14568.1"/>
    <property type="molecule type" value="Genomic_DNA"/>
</dbReference>
<evidence type="ECO:0000313" key="2">
    <source>
        <dbReference type="EMBL" id="RXK14568.1"/>
    </source>
</evidence>
<feature type="domain" description="GmrSD restriction endonucleases N-terminal" evidence="1">
    <location>
        <begin position="30"/>
        <end position="181"/>
    </location>
</feature>
<keyword evidence="3" id="KW-1185">Reference proteome</keyword>
<reference evidence="2 3" key="1">
    <citation type="submission" date="2017-09" db="EMBL/GenBank/DDBJ databases">
        <title>Genomics of the genus Arcobacter.</title>
        <authorList>
            <person name="Perez-Cataluna A."/>
            <person name="Figueras M.J."/>
            <person name="Salas-Masso N."/>
        </authorList>
    </citation>
    <scope>NUCLEOTIDE SEQUENCE [LARGE SCALE GENOMIC DNA]</scope>
    <source>
        <strain evidence="2 3">F156-34</strain>
    </source>
</reference>
<dbReference type="Proteomes" id="UP000289718">
    <property type="component" value="Unassembled WGS sequence"/>
</dbReference>
<dbReference type="RefSeq" id="WP_129060708.1">
    <property type="nucleotide sequence ID" value="NZ_NXIE01000001.1"/>
</dbReference>
<dbReference type="Pfam" id="PF03235">
    <property type="entry name" value="GmrSD_N"/>
    <property type="match status" value="2"/>
</dbReference>
<dbReference type="PANTHER" id="PTHR39639:SF1">
    <property type="entry name" value="DUF262 DOMAIN-CONTAINING PROTEIN"/>
    <property type="match status" value="1"/>
</dbReference>